<dbReference type="eggNOG" id="COG3706">
    <property type="taxonomic scope" value="Bacteria"/>
</dbReference>
<dbReference type="PANTHER" id="PTHR46663">
    <property type="entry name" value="DIGUANYLATE CYCLASE DGCT-RELATED"/>
    <property type="match status" value="1"/>
</dbReference>
<evidence type="ECO:0000313" key="5">
    <source>
        <dbReference type="Proteomes" id="UP000003671"/>
    </source>
</evidence>
<dbReference type="InterPro" id="IPR029787">
    <property type="entry name" value="Nucleotide_cyclase"/>
</dbReference>
<comment type="caution">
    <text evidence="4">The sequence shown here is derived from an EMBL/GenBank/DDBJ whole genome shotgun (WGS) entry which is preliminary data.</text>
</comment>
<dbReference type="PROSITE" id="PS50113">
    <property type="entry name" value="PAC"/>
    <property type="match status" value="1"/>
</dbReference>
<dbReference type="SMART" id="SM00091">
    <property type="entry name" value="PAS"/>
    <property type="match status" value="1"/>
</dbReference>
<sequence>MLRTDTQKGNIMDDISGEKIEAHPTEPGRVDMLQGVAGGFGEGNRMLKTLMDAMPIGCYVLRPDHTVLYWNPTAEKLLGFSAEEMRGKRCVDMPLGCSFTNSSRIGAHCPAIVAYATGKAKTLEMFMRRKDGKDILLRNTLVPLADENGEVKELVSFFVPLTDANYDQGLIKAIYETATRDPLTCLPGRKFMEVCIDEAMEIYRRTGQPFAVLFADVNNFHDINNTYGHAAGDDLLRAFGIALRKYGRKADKFCRWGGDEFVGLLHLRHPEDIEGAAKRFLKIAHNCEVTEDGKTISCRASIGITVVRDDDTVKSIVSRADHYMYLAKKRKEDQIVTDFDQ</sequence>
<reference evidence="4" key="1">
    <citation type="submission" date="2009-09" db="EMBL/GenBank/DDBJ databases">
        <authorList>
            <person name="Weinstock G."/>
            <person name="Sodergren E."/>
            <person name="Clifton S."/>
            <person name="Fulton L."/>
            <person name="Fulton B."/>
            <person name="Courtney L."/>
            <person name="Fronick C."/>
            <person name="Harrison M."/>
            <person name="Strong C."/>
            <person name="Farmer C."/>
            <person name="Delahaunty K."/>
            <person name="Markovic C."/>
            <person name="Hall O."/>
            <person name="Minx P."/>
            <person name="Tomlinson C."/>
            <person name="Mitreva M."/>
            <person name="Nelson J."/>
            <person name="Hou S."/>
            <person name="Wollam A."/>
            <person name="Pepin K.H."/>
            <person name="Johnson M."/>
            <person name="Bhonagiri V."/>
            <person name="Nash W.E."/>
            <person name="Warren W."/>
            <person name="Chinwalla A."/>
            <person name="Mardis E.R."/>
            <person name="Wilson R.K."/>
        </authorList>
    </citation>
    <scope>NUCLEOTIDE SEQUENCE [LARGE SCALE GENOMIC DNA]</scope>
    <source>
        <strain evidence="4">DSM 20544</strain>
    </source>
</reference>
<feature type="domain" description="PAS" evidence="1">
    <location>
        <begin position="43"/>
        <end position="91"/>
    </location>
</feature>
<organism evidence="4 5">
    <name type="scientific">Mitsuokella multacida DSM 20544</name>
    <dbReference type="NCBI Taxonomy" id="500635"/>
    <lineage>
        <taxon>Bacteria</taxon>
        <taxon>Bacillati</taxon>
        <taxon>Bacillota</taxon>
        <taxon>Negativicutes</taxon>
        <taxon>Selenomonadales</taxon>
        <taxon>Selenomonadaceae</taxon>
        <taxon>Mitsuokella</taxon>
    </lineage>
</organism>
<feature type="domain" description="GGDEF" evidence="3">
    <location>
        <begin position="208"/>
        <end position="341"/>
    </location>
</feature>
<dbReference type="AlphaFoldDB" id="C9KJ68"/>
<protein>
    <submittedName>
        <fullName evidence="4">Diguanylate cyclase (GGDEF) domain protein</fullName>
    </submittedName>
</protein>
<dbReference type="InterPro" id="IPR052163">
    <property type="entry name" value="DGC-Regulatory_Protein"/>
</dbReference>
<gene>
    <name evidence="4" type="ORF">MITSMUL_03064</name>
</gene>
<dbReference type="PROSITE" id="PS50887">
    <property type="entry name" value="GGDEF"/>
    <property type="match status" value="1"/>
</dbReference>
<dbReference type="SUPFAM" id="SSF55785">
    <property type="entry name" value="PYP-like sensor domain (PAS domain)"/>
    <property type="match status" value="1"/>
</dbReference>
<accession>C9KJ68</accession>
<dbReference type="Proteomes" id="UP000003671">
    <property type="component" value="Unassembled WGS sequence"/>
</dbReference>
<dbReference type="CDD" id="cd00130">
    <property type="entry name" value="PAS"/>
    <property type="match status" value="1"/>
</dbReference>
<proteinExistence type="predicted"/>
<dbReference type="STRING" id="500635.MITSMUL_03064"/>
<keyword evidence="5" id="KW-1185">Reference proteome</keyword>
<dbReference type="Pfam" id="PF13426">
    <property type="entry name" value="PAS_9"/>
    <property type="match status" value="1"/>
</dbReference>
<dbReference type="InterPro" id="IPR000700">
    <property type="entry name" value="PAS-assoc_C"/>
</dbReference>
<name>C9KJ68_9FIRM</name>
<dbReference type="SMART" id="SM00267">
    <property type="entry name" value="GGDEF"/>
    <property type="match status" value="1"/>
</dbReference>
<dbReference type="InterPro" id="IPR043128">
    <property type="entry name" value="Rev_trsase/Diguanyl_cyclase"/>
</dbReference>
<dbReference type="PROSITE" id="PS50112">
    <property type="entry name" value="PAS"/>
    <property type="match status" value="1"/>
</dbReference>
<dbReference type="PANTHER" id="PTHR46663:SF4">
    <property type="entry name" value="DIGUANYLATE CYCLASE DGCT-RELATED"/>
    <property type="match status" value="1"/>
</dbReference>
<dbReference type="Gene3D" id="3.30.70.270">
    <property type="match status" value="1"/>
</dbReference>
<dbReference type="SUPFAM" id="SSF55073">
    <property type="entry name" value="Nucleotide cyclase"/>
    <property type="match status" value="1"/>
</dbReference>
<evidence type="ECO:0000313" key="4">
    <source>
        <dbReference type="EMBL" id="EEX69933.1"/>
    </source>
</evidence>
<dbReference type="PATRIC" id="fig|500635.8.peg.61"/>
<dbReference type="InterPro" id="IPR035965">
    <property type="entry name" value="PAS-like_dom_sf"/>
</dbReference>
<dbReference type="HOGENOM" id="CLU_000445_11_4_9"/>
<dbReference type="CDD" id="cd01949">
    <property type="entry name" value="GGDEF"/>
    <property type="match status" value="1"/>
</dbReference>
<dbReference type="NCBIfam" id="TIGR00229">
    <property type="entry name" value="sensory_box"/>
    <property type="match status" value="1"/>
</dbReference>
<dbReference type="InterPro" id="IPR000014">
    <property type="entry name" value="PAS"/>
</dbReference>
<evidence type="ECO:0000259" key="3">
    <source>
        <dbReference type="PROSITE" id="PS50887"/>
    </source>
</evidence>
<dbReference type="NCBIfam" id="TIGR00254">
    <property type="entry name" value="GGDEF"/>
    <property type="match status" value="1"/>
</dbReference>
<dbReference type="Pfam" id="PF00990">
    <property type="entry name" value="GGDEF"/>
    <property type="match status" value="1"/>
</dbReference>
<feature type="domain" description="PAC" evidence="2">
    <location>
        <begin position="121"/>
        <end position="173"/>
    </location>
</feature>
<dbReference type="InterPro" id="IPR000160">
    <property type="entry name" value="GGDEF_dom"/>
</dbReference>
<evidence type="ECO:0000259" key="1">
    <source>
        <dbReference type="PROSITE" id="PS50112"/>
    </source>
</evidence>
<dbReference type="Gene3D" id="3.30.450.20">
    <property type="entry name" value="PAS domain"/>
    <property type="match status" value="1"/>
</dbReference>
<evidence type="ECO:0000259" key="2">
    <source>
        <dbReference type="PROSITE" id="PS50113"/>
    </source>
</evidence>
<dbReference type="EMBL" id="ABWK02000001">
    <property type="protein sequence ID" value="EEX69933.1"/>
    <property type="molecule type" value="Genomic_DNA"/>
</dbReference>